<evidence type="ECO:0000256" key="1">
    <source>
        <dbReference type="SAM" id="MobiDB-lite"/>
    </source>
</evidence>
<proteinExistence type="predicted"/>
<organism evidence="2 3">
    <name type="scientific">Lasiosphaeria ovina</name>
    <dbReference type="NCBI Taxonomy" id="92902"/>
    <lineage>
        <taxon>Eukaryota</taxon>
        <taxon>Fungi</taxon>
        <taxon>Dikarya</taxon>
        <taxon>Ascomycota</taxon>
        <taxon>Pezizomycotina</taxon>
        <taxon>Sordariomycetes</taxon>
        <taxon>Sordariomycetidae</taxon>
        <taxon>Sordariales</taxon>
        <taxon>Lasiosphaeriaceae</taxon>
        <taxon>Lasiosphaeria</taxon>
    </lineage>
</organism>
<sequence>MHGFWTVGNEPWISLLQRPKTLHSKSFDKQNMGQSHLDEEAKIEGADGEALTTTSDSSPSNGPAVAVAKAAAAAASTKTRPEGILAKLRRYEAVLDAKLGVEAHAVDRKRAEDRDPSFASWHN</sequence>
<name>A0AAE0KC09_9PEZI</name>
<dbReference type="AlphaFoldDB" id="A0AAE0KC09"/>
<keyword evidence="3" id="KW-1185">Reference proteome</keyword>
<gene>
    <name evidence="2" type="ORF">B0T24DRAFT_678832</name>
</gene>
<protein>
    <submittedName>
        <fullName evidence="2">Uncharacterized protein</fullName>
    </submittedName>
</protein>
<comment type="caution">
    <text evidence="2">The sequence shown here is derived from an EMBL/GenBank/DDBJ whole genome shotgun (WGS) entry which is preliminary data.</text>
</comment>
<feature type="region of interest" description="Disordered" evidence="1">
    <location>
        <begin position="24"/>
        <end position="63"/>
    </location>
</feature>
<evidence type="ECO:0000313" key="3">
    <source>
        <dbReference type="Proteomes" id="UP001287356"/>
    </source>
</evidence>
<reference evidence="2" key="2">
    <citation type="submission" date="2023-06" db="EMBL/GenBank/DDBJ databases">
        <authorList>
            <consortium name="Lawrence Berkeley National Laboratory"/>
            <person name="Haridas S."/>
            <person name="Hensen N."/>
            <person name="Bonometti L."/>
            <person name="Westerberg I."/>
            <person name="Brannstrom I.O."/>
            <person name="Guillou S."/>
            <person name="Cros-Aarteil S."/>
            <person name="Calhoun S."/>
            <person name="Kuo A."/>
            <person name="Mondo S."/>
            <person name="Pangilinan J."/>
            <person name="Riley R."/>
            <person name="Labutti K."/>
            <person name="Andreopoulos B."/>
            <person name="Lipzen A."/>
            <person name="Chen C."/>
            <person name="Yanf M."/>
            <person name="Daum C."/>
            <person name="Ng V."/>
            <person name="Clum A."/>
            <person name="Steindorff A."/>
            <person name="Ohm R."/>
            <person name="Martin F."/>
            <person name="Silar P."/>
            <person name="Natvig D."/>
            <person name="Lalanne C."/>
            <person name="Gautier V."/>
            <person name="Ament-Velasquez S.L."/>
            <person name="Kruys A."/>
            <person name="Hutchinson M.I."/>
            <person name="Powell A.J."/>
            <person name="Barry K."/>
            <person name="Miller A.N."/>
            <person name="Grigoriev I.V."/>
            <person name="Debuchy R."/>
            <person name="Gladieux P."/>
            <person name="Thoren M.H."/>
            <person name="Johannesson H."/>
        </authorList>
    </citation>
    <scope>NUCLEOTIDE SEQUENCE</scope>
    <source>
        <strain evidence="2">CBS 958.72</strain>
    </source>
</reference>
<dbReference type="Proteomes" id="UP001287356">
    <property type="component" value="Unassembled WGS sequence"/>
</dbReference>
<accession>A0AAE0KC09</accession>
<feature type="compositionally biased region" description="Basic and acidic residues" evidence="1">
    <location>
        <begin position="36"/>
        <end position="45"/>
    </location>
</feature>
<dbReference type="EMBL" id="JAULSN010000004">
    <property type="protein sequence ID" value="KAK3373390.1"/>
    <property type="molecule type" value="Genomic_DNA"/>
</dbReference>
<reference evidence="2" key="1">
    <citation type="journal article" date="2023" name="Mol. Phylogenet. Evol.">
        <title>Genome-scale phylogeny and comparative genomics of the fungal order Sordariales.</title>
        <authorList>
            <person name="Hensen N."/>
            <person name="Bonometti L."/>
            <person name="Westerberg I."/>
            <person name="Brannstrom I.O."/>
            <person name="Guillou S."/>
            <person name="Cros-Aarteil S."/>
            <person name="Calhoun S."/>
            <person name="Haridas S."/>
            <person name="Kuo A."/>
            <person name="Mondo S."/>
            <person name="Pangilinan J."/>
            <person name="Riley R."/>
            <person name="LaButti K."/>
            <person name="Andreopoulos B."/>
            <person name="Lipzen A."/>
            <person name="Chen C."/>
            <person name="Yan M."/>
            <person name="Daum C."/>
            <person name="Ng V."/>
            <person name="Clum A."/>
            <person name="Steindorff A."/>
            <person name="Ohm R.A."/>
            <person name="Martin F."/>
            <person name="Silar P."/>
            <person name="Natvig D.O."/>
            <person name="Lalanne C."/>
            <person name="Gautier V."/>
            <person name="Ament-Velasquez S.L."/>
            <person name="Kruys A."/>
            <person name="Hutchinson M.I."/>
            <person name="Powell A.J."/>
            <person name="Barry K."/>
            <person name="Miller A.N."/>
            <person name="Grigoriev I.V."/>
            <person name="Debuchy R."/>
            <person name="Gladieux P."/>
            <person name="Hiltunen Thoren M."/>
            <person name="Johannesson H."/>
        </authorList>
    </citation>
    <scope>NUCLEOTIDE SEQUENCE</scope>
    <source>
        <strain evidence="2">CBS 958.72</strain>
    </source>
</reference>
<evidence type="ECO:0000313" key="2">
    <source>
        <dbReference type="EMBL" id="KAK3373390.1"/>
    </source>
</evidence>
<feature type="compositionally biased region" description="Polar residues" evidence="1">
    <location>
        <begin position="51"/>
        <end position="61"/>
    </location>
</feature>